<dbReference type="PANTHER" id="PTHR41307">
    <property type="entry name" value="MEMBRANE PROTEIN-RELATED"/>
    <property type="match status" value="1"/>
</dbReference>
<feature type="transmembrane region" description="Helical" evidence="1">
    <location>
        <begin position="167"/>
        <end position="193"/>
    </location>
</feature>
<reference evidence="3 4" key="1">
    <citation type="submission" date="2019-03" db="EMBL/GenBank/DDBJ databases">
        <title>Genomic Encyclopedia of Type Strains, Phase IV (KMG-IV): sequencing the most valuable type-strain genomes for metagenomic binning, comparative biology and taxonomic classification.</title>
        <authorList>
            <person name="Goeker M."/>
        </authorList>
    </citation>
    <scope>NUCLEOTIDE SEQUENCE [LARGE SCALE GENOMIC DNA]</scope>
    <source>
        <strain evidence="3 4">DSM 46831</strain>
    </source>
</reference>
<dbReference type="InterPro" id="IPR012963">
    <property type="entry name" value="HAAS_TM"/>
</dbReference>
<evidence type="ECO:0000259" key="2">
    <source>
        <dbReference type="Pfam" id="PF08006"/>
    </source>
</evidence>
<name>A0A4R2RMN5_9BACL</name>
<feature type="transmembrane region" description="Helical" evidence="1">
    <location>
        <begin position="224"/>
        <end position="243"/>
    </location>
</feature>
<proteinExistence type="predicted"/>
<evidence type="ECO:0000313" key="4">
    <source>
        <dbReference type="Proteomes" id="UP000294746"/>
    </source>
</evidence>
<keyword evidence="1" id="KW-0812">Transmembrane</keyword>
<dbReference type="Gene3D" id="1.10.1900.10">
    <property type="entry name" value="c-terminal domain of poly(a) binding protein"/>
    <property type="match status" value="1"/>
</dbReference>
<feature type="domain" description="HAAS transmembrane region" evidence="2">
    <location>
        <begin position="89"/>
        <end position="203"/>
    </location>
</feature>
<keyword evidence="1" id="KW-0472">Membrane</keyword>
<dbReference type="Proteomes" id="UP000294746">
    <property type="component" value="Unassembled WGS sequence"/>
</dbReference>
<sequence length="252" mass="28994">MVISKESQGFLENLTVYLYSSGKREEEIREIVGELEDHLHEAEKHGKRVDDIIGMTPKEYMEQLANEMPFDLKGWLKYLLMIFIGVLAYIVMGDAIRGNLKYSFIECIGYPCVFLFSLLLMAMVLKYTSSRKVSSWKERILCMGVFFIIPMALFLALKFFGRYYNTPIVYIGKMGSIVAIVLSILVFIGLAIWSKEWDSIIIPAIIFLPEIFLEQTTFDKSTKATLSIFLTMSGMGLYVFILFKRNKIQDVD</sequence>
<dbReference type="EMBL" id="SLXV01000041">
    <property type="protein sequence ID" value="TCP64284.1"/>
    <property type="molecule type" value="Genomic_DNA"/>
</dbReference>
<dbReference type="AlphaFoldDB" id="A0A4R2RMN5"/>
<feature type="transmembrane region" description="Helical" evidence="1">
    <location>
        <begin position="78"/>
        <end position="96"/>
    </location>
</feature>
<comment type="caution">
    <text evidence="3">The sequence shown here is derived from an EMBL/GenBank/DDBJ whole genome shotgun (WGS) entry which is preliminary data.</text>
</comment>
<feature type="transmembrane region" description="Helical" evidence="1">
    <location>
        <begin position="140"/>
        <end position="161"/>
    </location>
</feature>
<keyword evidence="4" id="KW-1185">Reference proteome</keyword>
<accession>A0A4R2RMN5</accession>
<evidence type="ECO:0000313" key="3">
    <source>
        <dbReference type="EMBL" id="TCP64284.1"/>
    </source>
</evidence>
<evidence type="ECO:0000256" key="1">
    <source>
        <dbReference type="SAM" id="Phobius"/>
    </source>
</evidence>
<feature type="transmembrane region" description="Helical" evidence="1">
    <location>
        <begin position="108"/>
        <end position="128"/>
    </location>
</feature>
<protein>
    <recommendedName>
        <fullName evidence="2">HAAS transmembrane region domain-containing protein</fullName>
    </recommendedName>
</protein>
<keyword evidence="1" id="KW-1133">Transmembrane helix</keyword>
<dbReference type="Pfam" id="PF08006">
    <property type="entry name" value="HAAS_TM"/>
    <property type="match status" value="1"/>
</dbReference>
<gene>
    <name evidence="3" type="ORF">EDD57_14112</name>
</gene>
<dbReference type="SUPFAM" id="SSF158560">
    <property type="entry name" value="BH3980-like"/>
    <property type="match status" value="1"/>
</dbReference>
<dbReference type="PANTHER" id="PTHR41307:SF1">
    <property type="entry name" value="MEMBRANE PROTEIN"/>
    <property type="match status" value="1"/>
</dbReference>
<organism evidence="3 4">
    <name type="scientific">Baia soyae</name>
    <dbReference type="NCBI Taxonomy" id="1544746"/>
    <lineage>
        <taxon>Bacteria</taxon>
        <taxon>Bacillati</taxon>
        <taxon>Bacillota</taxon>
        <taxon>Bacilli</taxon>
        <taxon>Bacillales</taxon>
        <taxon>Thermoactinomycetaceae</taxon>
        <taxon>Baia</taxon>
    </lineage>
</organism>